<keyword evidence="6" id="KW-1185">Reference proteome</keyword>
<dbReference type="GO" id="GO:0005737">
    <property type="term" value="C:cytoplasm"/>
    <property type="evidence" value="ECO:0007669"/>
    <property type="project" value="TreeGrafter"/>
</dbReference>
<dbReference type="PANTHER" id="PTHR19288:SF46">
    <property type="entry name" value="HALOACID DEHALOGENASE-LIKE HYDROLASE DOMAIN-CONTAINING PROTEIN 2"/>
    <property type="match status" value="1"/>
</dbReference>
<name>H1HL33_9BACT</name>
<evidence type="ECO:0000256" key="1">
    <source>
        <dbReference type="PIRNR" id="PIRNR000915"/>
    </source>
</evidence>
<feature type="active site" description="Proton donor" evidence="2">
    <location>
        <position position="36"/>
    </location>
</feature>
<feature type="active site" description="Nucleophile" evidence="2">
    <location>
        <position position="34"/>
    </location>
</feature>
<dbReference type="EMBL" id="AGEK01000017">
    <property type="protein sequence ID" value="EHO72497.1"/>
    <property type="molecule type" value="Genomic_DNA"/>
</dbReference>
<evidence type="ECO:0000313" key="6">
    <source>
        <dbReference type="Proteomes" id="UP000003167"/>
    </source>
</evidence>
<dbReference type="RefSeq" id="WP_008564669.1">
    <property type="nucleotide sequence ID" value="NZ_JH594502.1"/>
</dbReference>
<feature type="binding site" evidence="4">
    <location>
        <position position="34"/>
    </location>
    <ligand>
        <name>Mg(2+)</name>
        <dbReference type="ChEBI" id="CHEBI:18420"/>
    </ligand>
</feature>
<proteinExistence type="inferred from homology"/>
<keyword evidence="4" id="KW-0460">Magnesium</keyword>
<dbReference type="STRING" id="999422.HMPREF9944_00877"/>
<dbReference type="SUPFAM" id="SSF56784">
    <property type="entry name" value="HAD-like"/>
    <property type="match status" value="1"/>
</dbReference>
<reference evidence="5 6" key="1">
    <citation type="submission" date="2011-12" db="EMBL/GenBank/DDBJ databases">
        <title>The Genome Sequence of Prevotella maculosa OT 289.</title>
        <authorList>
            <consortium name="The Broad Institute Genome Sequencing Platform"/>
            <person name="Earl A."/>
            <person name="Ward D."/>
            <person name="Feldgarden M."/>
            <person name="Gevers D."/>
            <person name="Izard J."/>
            <person name="Blanton J.M."/>
            <person name="Mathney J."/>
            <person name="Tanner A.C."/>
            <person name="Dewhirst F.E."/>
            <person name="Young S.K."/>
            <person name="Zeng Q."/>
            <person name="Gargeya S."/>
            <person name="Fitzgerald M."/>
            <person name="Haas B."/>
            <person name="Abouelleil A."/>
            <person name="Alvarado L."/>
            <person name="Arachchi H.M."/>
            <person name="Berlin A."/>
            <person name="Chapman S.B."/>
            <person name="Gearin G."/>
            <person name="Goldberg J."/>
            <person name="Griggs A."/>
            <person name="Gujja S."/>
            <person name="Hansen M."/>
            <person name="Heiman D."/>
            <person name="Howarth C."/>
            <person name="Larimer J."/>
            <person name="Lui A."/>
            <person name="MacDonald P.J.P."/>
            <person name="McCowen C."/>
            <person name="Montmayeur A."/>
            <person name="Murphy C."/>
            <person name="Neiman D."/>
            <person name="Pearson M."/>
            <person name="Priest M."/>
            <person name="Roberts A."/>
            <person name="Saif S."/>
            <person name="Shea T."/>
            <person name="Sisk P."/>
            <person name="Stolte C."/>
            <person name="Sykes S."/>
            <person name="Wortman J."/>
            <person name="Nusbaum C."/>
            <person name="Birren B."/>
        </authorList>
    </citation>
    <scope>NUCLEOTIDE SEQUENCE [LARGE SCALE GENOMIC DNA]</scope>
    <source>
        <strain evidence="5 6">OT 289</strain>
    </source>
</reference>
<dbReference type="Pfam" id="PF13344">
    <property type="entry name" value="Hydrolase_6"/>
    <property type="match status" value="1"/>
</dbReference>
<dbReference type="GO" id="GO:0016791">
    <property type="term" value="F:phosphatase activity"/>
    <property type="evidence" value="ECO:0007669"/>
    <property type="project" value="TreeGrafter"/>
</dbReference>
<dbReference type="NCBIfam" id="TIGR01460">
    <property type="entry name" value="HAD-SF-IIA"/>
    <property type="match status" value="1"/>
</dbReference>
<evidence type="ECO:0000256" key="3">
    <source>
        <dbReference type="PIRSR" id="PIRSR000915-2"/>
    </source>
</evidence>
<organism evidence="5 6">
    <name type="scientific">Segatella maculosa OT 289</name>
    <dbReference type="NCBI Taxonomy" id="999422"/>
    <lineage>
        <taxon>Bacteria</taxon>
        <taxon>Pseudomonadati</taxon>
        <taxon>Bacteroidota</taxon>
        <taxon>Bacteroidia</taxon>
        <taxon>Bacteroidales</taxon>
        <taxon>Prevotellaceae</taxon>
        <taxon>Segatella</taxon>
    </lineage>
</organism>
<comment type="similarity">
    <text evidence="1">Belongs to the HAD-like hydrolase superfamily.</text>
</comment>
<dbReference type="HOGENOM" id="CLU_043473_1_2_10"/>
<keyword evidence="4" id="KW-0479">Metal-binding</keyword>
<protein>
    <submittedName>
        <fullName evidence="5">HAD hydrolase, family IIA</fullName>
    </submittedName>
</protein>
<dbReference type="PATRIC" id="fig|999422.3.peg.903"/>
<keyword evidence="5" id="KW-0378">Hydrolase</keyword>
<comment type="caution">
    <text evidence="5">The sequence shown here is derived from an EMBL/GenBank/DDBJ whole genome shotgun (WGS) entry which is preliminary data.</text>
</comment>
<feature type="binding site" evidence="3">
    <location>
        <position position="213"/>
    </location>
    <ligand>
        <name>substrate</name>
    </ligand>
</feature>
<dbReference type="Pfam" id="PF13242">
    <property type="entry name" value="Hydrolase_like"/>
    <property type="match status" value="1"/>
</dbReference>
<dbReference type="InterPro" id="IPR036412">
    <property type="entry name" value="HAD-like_sf"/>
</dbReference>
<sequence>MKEHHMKTIESYITPLSEERLLKCCAKIKHVALDMDGTIYLGSTLFPYTQGFLQTLRAHGISYSFLTNNPTKSSKDYLLKLKALGIEATEEQMYTSSIATIDYIKLHYPQVKRIFALGTPSMQREFTNAGFELTADSPQDRPDMLVVAFDTTLTYERLCRAAWWASKAEIPFIATNPDWVCPTDQEVILVDCGSICSAIEASTKRKPDVVIGKPNPNMLYCISERFGLKPDEVAMCGDRIYTDVAAAQNAGALGVLVLSGETTLEQSLTYERQPDITALNVEEFGKLLVKARKLTLS</sequence>
<dbReference type="OrthoDB" id="9810449at2"/>
<comment type="cofactor">
    <cofactor evidence="4">
        <name>Mg(2+)</name>
        <dbReference type="ChEBI" id="CHEBI:18420"/>
    </cofactor>
    <text evidence="4">Divalent metal ions. Mg(2+) is the most effective.</text>
</comment>
<dbReference type="Gene3D" id="3.40.50.1000">
    <property type="entry name" value="HAD superfamily/HAD-like"/>
    <property type="match status" value="2"/>
</dbReference>
<gene>
    <name evidence="5" type="ORF">HMPREF9944_00877</name>
</gene>
<dbReference type="InterPro" id="IPR006357">
    <property type="entry name" value="HAD-SF_hydro_IIA"/>
</dbReference>
<dbReference type="PIRSF" id="PIRSF000915">
    <property type="entry name" value="PGP-type_phosphatase"/>
    <property type="match status" value="1"/>
</dbReference>
<accession>H1HL33</accession>
<evidence type="ECO:0000313" key="5">
    <source>
        <dbReference type="EMBL" id="EHO72497.1"/>
    </source>
</evidence>
<dbReference type="InterPro" id="IPR023214">
    <property type="entry name" value="HAD_sf"/>
</dbReference>
<evidence type="ECO:0000256" key="4">
    <source>
        <dbReference type="PIRSR" id="PIRSR000915-3"/>
    </source>
</evidence>
<dbReference type="AlphaFoldDB" id="H1HL33"/>
<dbReference type="Proteomes" id="UP000003167">
    <property type="component" value="Unassembled WGS sequence"/>
</dbReference>
<feature type="binding site" evidence="4">
    <location>
        <position position="238"/>
    </location>
    <ligand>
        <name>Mg(2+)</name>
        <dbReference type="ChEBI" id="CHEBI:18420"/>
    </ligand>
</feature>
<dbReference type="PANTHER" id="PTHR19288">
    <property type="entry name" value="4-NITROPHENYLPHOSPHATASE-RELATED"/>
    <property type="match status" value="1"/>
</dbReference>
<dbReference type="GO" id="GO:0046872">
    <property type="term" value="F:metal ion binding"/>
    <property type="evidence" value="ECO:0007669"/>
    <property type="project" value="UniProtKB-KW"/>
</dbReference>
<feature type="binding site" evidence="4">
    <location>
        <position position="36"/>
    </location>
    <ligand>
        <name>Mg(2+)</name>
        <dbReference type="ChEBI" id="CHEBI:18420"/>
    </ligand>
</feature>
<evidence type="ECO:0000256" key="2">
    <source>
        <dbReference type="PIRSR" id="PIRSR000915-1"/>
    </source>
</evidence>